<dbReference type="PANTHER" id="PTHR45348:SF2">
    <property type="entry name" value="ZINC-TYPE ALCOHOL DEHYDROGENASE-LIKE PROTEIN C2E1P3.01"/>
    <property type="match status" value="1"/>
</dbReference>
<dbReference type="AlphaFoldDB" id="H0EV17"/>
<dbReference type="EMBL" id="AGUE01000184">
    <property type="protein sequence ID" value="EHK97627.1"/>
    <property type="molecule type" value="Genomic_DNA"/>
</dbReference>
<feature type="domain" description="Enoyl reductase (ER)" evidence="3">
    <location>
        <begin position="15"/>
        <end position="341"/>
    </location>
</feature>
<dbReference type="InterPro" id="IPR013149">
    <property type="entry name" value="ADH-like_C"/>
</dbReference>
<proteinExistence type="inferred from homology"/>
<keyword evidence="5" id="KW-1185">Reference proteome</keyword>
<name>H0EV17_GLAL7</name>
<dbReference type="InParanoid" id="H0EV17"/>
<evidence type="ECO:0000313" key="4">
    <source>
        <dbReference type="EMBL" id="EHK97627.1"/>
    </source>
</evidence>
<dbReference type="PANTHER" id="PTHR45348">
    <property type="entry name" value="HYPOTHETICAL OXIDOREDUCTASE (EUROFUNG)"/>
    <property type="match status" value="1"/>
</dbReference>
<dbReference type="CDD" id="cd08249">
    <property type="entry name" value="enoyl_reductase_like"/>
    <property type="match status" value="1"/>
</dbReference>
<comment type="caution">
    <text evidence="4">The sequence shown here is derived from an EMBL/GenBank/DDBJ whole genome shotgun (WGS) entry which is preliminary data.</text>
</comment>
<protein>
    <submittedName>
        <fullName evidence="4">Putative Zinc-binding alcohol dehydrogenase domain-containing protein cipB</fullName>
    </submittedName>
</protein>
<dbReference type="InterPro" id="IPR047122">
    <property type="entry name" value="Trans-enoyl_RdTase-like"/>
</dbReference>
<dbReference type="GO" id="GO:0016651">
    <property type="term" value="F:oxidoreductase activity, acting on NAD(P)H"/>
    <property type="evidence" value="ECO:0007669"/>
    <property type="project" value="InterPro"/>
</dbReference>
<dbReference type="Pfam" id="PF08240">
    <property type="entry name" value="ADH_N"/>
    <property type="match status" value="1"/>
</dbReference>
<dbReference type="Proteomes" id="UP000005446">
    <property type="component" value="Unassembled WGS sequence"/>
</dbReference>
<dbReference type="InterPro" id="IPR020843">
    <property type="entry name" value="ER"/>
</dbReference>
<evidence type="ECO:0000256" key="1">
    <source>
        <dbReference type="ARBA" id="ARBA00008072"/>
    </source>
</evidence>
<evidence type="ECO:0000313" key="5">
    <source>
        <dbReference type="Proteomes" id="UP000005446"/>
    </source>
</evidence>
<dbReference type="InterPro" id="IPR013154">
    <property type="entry name" value="ADH-like_N"/>
</dbReference>
<evidence type="ECO:0000259" key="3">
    <source>
        <dbReference type="SMART" id="SM00829"/>
    </source>
</evidence>
<keyword evidence="2" id="KW-0560">Oxidoreductase</keyword>
<dbReference type="SMART" id="SM00829">
    <property type="entry name" value="PKS_ER"/>
    <property type="match status" value="1"/>
</dbReference>
<comment type="similarity">
    <text evidence="1">Belongs to the zinc-containing alcohol dehydrogenase family.</text>
</comment>
<dbReference type="InterPro" id="IPR036291">
    <property type="entry name" value="NAD(P)-bd_dom_sf"/>
</dbReference>
<dbReference type="Gene3D" id="3.40.50.720">
    <property type="entry name" value="NAD(P)-binding Rossmann-like Domain"/>
    <property type="match status" value="1"/>
</dbReference>
<evidence type="ECO:0000256" key="2">
    <source>
        <dbReference type="ARBA" id="ARBA00023002"/>
    </source>
</evidence>
<dbReference type="Gene3D" id="3.90.180.10">
    <property type="entry name" value="Medium-chain alcohol dehydrogenases, catalytic domain"/>
    <property type="match status" value="1"/>
</dbReference>
<reference evidence="4 5" key="1">
    <citation type="journal article" date="2012" name="Eukaryot. Cell">
        <title>Genome sequence of the fungus Glarea lozoyensis: the first genome sequence of a species from the Helotiaceae family.</title>
        <authorList>
            <person name="Youssar L."/>
            <person name="Gruening B.A."/>
            <person name="Erxleben A."/>
            <person name="Guenther S."/>
            <person name="Huettel W."/>
        </authorList>
    </citation>
    <scope>NUCLEOTIDE SEQUENCE [LARGE SCALE GENOMIC DNA]</scope>
    <source>
        <strain evidence="5">ATCC 74030 / MF5533</strain>
    </source>
</reference>
<dbReference type="InterPro" id="IPR011032">
    <property type="entry name" value="GroES-like_sf"/>
</dbReference>
<dbReference type="SUPFAM" id="SSF51735">
    <property type="entry name" value="NAD(P)-binding Rossmann-fold domains"/>
    <property type="match status" value="1"/>
</dbReference>
<organism evidence="4 5">
    <name type="scientific">Glarea lozoyensis (strain ATCC 74030 / MF5533)</name>
    <dbReference type="NCBI Taxonomy" id="1104152"/>
    <lineage>
        <taxon>Eukaryota</taxon>
        <taxon>Fungi</taxon>
        <taxon>Dikarya</taxon>
        <taxon>Ascomycota</taxon>
        <taxon>Pezizomycotina</taxon>
        <taxon>Leotiomycetes</taxon>
        <taxon>Helotiales</taxon>
        <taxon>Helotiaceae</taxon>
        <taxon>Glarea</taxon>
    </lineage>
</organism>
<sequence length="350" mass="36023">MAAPTNQAAWLTTAGTPLKVDEAPMPTAGPGELVVKNAAVAINPLDCHMQDVGVFVQQWPAIFGCDVAGEVHEVGSGAEGRFKKGDRVIGHAINLVTGRPQDGAYALYTVIPADKAAILPGNVSFTDGVVVPFALEAAVCALSLKVPGPAMPGVFTPALALPYPSLQPAASTGKVLVVYGGSSAVGSMTTQLATAAGIQVISIVGAHNFEFSKSCGAAEIFDHKDASVVDKVVEAVTKSGLEFVGIFDAIASPDTYNRDLAILSKLGGGHLACVHPPPPEVPENVKAGMIFAVNDIATPVWKDYVTSALESGKLKCLPKPNVVGKGLEHVNKALEMSKAGVSATKLVVEL</sequence>
<dbReference type="SUPFAM" id="SSF50129">
    <property type="entry name" value="GroES-like"/>
    <property type="match status" value="1"/>
</dbReference>
<accession>H0EV17</accession>
<dbReference type="Pfam" id="PF00107">
    <property type="entry name" value="ADH_zinc_N"/>
    <property type="match status" value="1"/>
</dbReference>
<dbReference type="HOGENOM" id="CLU_026673_16_5_1"/>
<gene>
    <name evidence="4" type="ORF">M7I_6609</name>
</gene>
<dbReference type="OrthoDB" id="48317at2759"/>